<evidence type="ECO:0000313" key="1">
    <source>
        <dbReference type="EMBL" id="MCD9641441.1"/>
    </source>
</evidence>
<reference evidence="1 2" key="1">
    <citation type="journal article" date="2021" name="BMC Genomics">
        <title>Datura genome reveals duplications of psychoactive alkaloid biosynthetic genes and high mutation rate following tissue culture.</title>
        <authorList>
            <person name="Rajewski A."/>
            <person name="Carter-House D."/>
            <person name="Stajich J."/>
            <person name="Litt A."/>
        </authorList>
    </citation>
    <scope>NUCLEOTIDE SEQUENCE [LARGE SCALE GENOMIC DNA]</scope>
    <source>
        <strain evidence="1">AR-01</strain>
    </source>
</reference>
<evidence type="ECO:0000313" key="2">
    <source>
        <dbReference type="Proteomes" id="UP000823775"/>
    </source>
</evidence>
<accession>A0ABS8V2W0</accession>
<protein>
    <submittedName>
        <fullName evidence="1">Uncharacterized protein</fullName>
    </submittedName>
</protein>
<name>A0ABS8V2W0_DATST</name>
<organism evidence="1 2">
    <name type="scientific">Datura stramonium</name>
    <name type="common">Jimsonweed</name>
    <name type="synonym">Common thornapple</name>
    <dbReference type="NCBI Taxonomy" id="4076"/>
    <lineage>
        <taxon>Eukaryota</taxon>
        <taxon>Viridiplantae</taxon>
        <taxon>Streptophyta</taxon>
        <taxon>Embryophyta</taxon>
        <taxon>Tracheophyta</taxon>
        <taxon>Spermatophyta</taxon>
        <taxon>Magnoliopsida</taxon>
        <taxon>eudicotyledons</taxon>
        <taxon>Gunneridae</taxon>
        <taxon>Pentapetalae</taxon>
        <taxon>asterids</taxon>
        <taxon>lamiids</taxon>
        <taxon>Solanales</taxon>
        <taxon>Solanaceae</taxon>
        <taxon>Solanoideae</taxon>
        <taxon>Datureae</taxon>
        <taxon>Datura</taxon>
    </lineage>
</organism>
<gene>
    <name evidence="1" type="ORF">HAX54_027626</name>
</gene>
<proteinExistence type="predicted"/>
<feature type="non-terminal residue" evidence="1">
    <location>
        <position position="1"/>
    </location>
</feature>
<comment type="caution">
    <text evidence="1">The sequence shown here is derived from an EMBL/GenBank/DDBJ whole genome shotgun (WGS) entry which is preliminary data.</text>
</comment>
<dbReference type="EMBL" id="JACEIK010003364">
    <property type="protein sequence ID" value="MCD9641441.1"/>
    <property type="molecule type" value="Genomic_DNA"/>
</dbReference>
<dbReference type="Proteomes" id="UP000823775">
    <property type="component" value="Unassembled WGS sequence"/>
</dbReference>
<feature type="non-terminal residue" evidence="1">
    <location>
        <position position="149"/>
    </location>
</feature>
<sequence>SSSDPTLSVSAQQIIEAPEFQQIINHLLEQQLGGMQASMQESVLTDIRANIQAEVQVVARAVWHIGRHAAPIPKLQKKFYSTDRLIEKHTTPMELSSLSIAAASAHLNKRVEASEAQPPIFMDNGHPVEQKEEFQPFNYCFLVDANVEE</sequence>
<keyword evidence="2" id="KW-1185">Reference proteome</keyword>